<evidence type="ECO:0000256" key="2">
    <source>
        <dbReference type="SAM" id="Phobius"/>
    </source>
</evidence>
<feature type="region of interest" description="Disordered" evidence="1">
    <location>
        <begin position="323"/>
        <end position="342"/>
    </location>
</feature>
<dbReference type="HOGENOM" id="CLU_811711_0_0_1"/>
<feature type="transmembrane region" description="Helical" evidence="2">
    <location>
        <begin position="141"/>
        <end position="162"/>
    </location>
</feature>
<protein>
    <submittedName>
        <fullName evidence="3">Uncharacterized protein</fullName>
    </submittedName>
</protein>
<dbReference type="AlphaFoldDB" id="D8PL69"/>
<feature type="transmembrane region" description="Helical" evidence="2">
    <location>
        <begin position="224"/>
        <end position="242"/>
    </location>
</feature>
<sequence length="342" mass="37621">MAPLNQQAVINEQTIAIQTAVNLCFFAIVALFISSLIGVVDQTVVFVIQFTTNASNASRLIPLFHRMNIVMNVSHRFNYLVGDLIVVWRAWVVWPDSRTARFLLVLCICGSVAGTIINSVWQAQWTLQGDKGKSALTRTLTITVPLLATNFVATVLMGIRLWTYRRNIKSSLGVQSRLNRVEGTLLALVETSFLYCALWVLFLVTGLQEPVKGKINIYGVIQPAYHTIAGIYPTFIVLLVATKRSTAETYLSVSEPKETLRFTPGLGDTTRSFGQTVDTSTNAGHMDAHEFAAMQTEIRDVPCGSRTLLDDVDVVQDVSADGVAAKTPEGSKGGDYSRWGDR</sequence>
<keyword evidence="2" id="KW-1133">Transmembrane helix</keyword>
<keyword evidence="2" id="KW-0472">Membrane</keyword>
<dbReference type="VEuPathDB" id="FungiDB:SCHCODRAFT_02609531"/>
<organism evidence="4">
    <name type="scientific">Schizophyllum commune (strain H4-8 / FGSC 9210)</name>
    <name type="common">Split gill fungus</name>
    <dbReference type="NCBI Taxonomy" id="578458"/>
    <lineage>
        <taxon>Eukaryota</taxon>
        <taxon>Fungi</taxon>
        <taxon>Dikarya</taxon>
        <taxon>Basidiomycota</taxon>
        <taxon>Agaricomycotina</taxon>
        <taxon>Agaricomycetes</taxon>
        <taxon>Agaricomycetidae</taxon>
        <taxon>Agaricales</taxon>
        <taxon>Schizophyllaceae</taxon>
        <taxon>Schizophyllum</taxon>
    </lineage>
</organism>
<keyword evidence="2" id="KW-0812">Transmembrane</keyword>
<dbReference type="InParanoid" id="D8PL69"/>
<dbReference type="EMBL" id="GL377302">
    <property type="protein sequence ID" value="EFJ04054.1"/>
    <property type="molecule type" value="Genomic_DNA"/>
</dbReference>
<feature type="transmembrane region" description="Helical" evidence="2">
    <location>
        <begin position="102"/>
        <end position="121"/>
    </location>
</feature>
<keyword evidence="4" id="KW-1185">Reference proteome</keyword>
<gene>
    <name evidence="3" type="ORF">SCHCODRAFT_255747</name>
</gene>
<feature type="transmembrane region" description="Helical" evidence="2">
    <location>
        <begin position="20"/>
        <end position="40"/>
    </location>
</feature>
<dbReference type="OMA" id="RARYDMM"/>
<evidence type="ECO:0000256" key="1">
    <source>
        <dbReference type="SAM" id="MobiDB-lite"/>
    </source>
</evidence>
<evidence type="ECO:0000313" key="3">
    <source>
        <dbReference type="EMBL" id="EFJ04054.1"/>
    </source>
</evidence>
<dbReference type="Proteomes" id="UP000007431">
    <property type="component" value="Unassembled WGS sequence"/>
</dbReference>
<evidence type="ECO:0000313" key="4">
    <source>
        <dbReference type="Proteomes" id="UP000007431"/>
    </source>
</evidence>
<accession>D8PL69</accession>
<name>D8PL69_SCHCM</name>
<reference evidence="3 4" key="1">
    <citation type="journal article" date="2010" name="Nat. Biotechnol.">
        <title>Genome sequence of the model mushroom Schizophyllum commune.</title>
        <authorList>
            <person name="Ohm R.A."/>
            <person name="de Jong J.F."/>
            <person name="Lugones L.G."/>
            <person name="Aerts A."/>
            <person name="Kothe E."/>
            <person name="Stajich J.E."/>
            <person name="de Vries R.P."/>
            <person name="Record E."/>
            <person name="Levasseur A."/>
            <person name="Baker S.E."/>
            <person name="Bartholomew K.A."/>
            <person name="Coutinho P.M."/>
            <person name="Erdmann S."/>
            <person name="Fowler T.J."/>
            <person name="Gathman A.C."/>
            <person name="Lombard V."/>
            <person name="Henrissat B."/>
            <person name="Knabe N."/>
            <person name="Kuees U."/>
            <person name="Lilly W.W."/>
            <person name="Lindquist E."/>
            <person name="Lucas S."/>
            <person name="Magnuson J.K."/>
            <person name="Piumi F."/>
            <person name="Raudaskoski M."/>
            <person name="Salamov A."/>
            <person name="Schmutz J."/>
            <person name="Schwarze F.W.M.R."/>
            <person name="vanKuyk P.A."/>
            <person name="Horton J.S."/>
            <person name="Grigoriev I.V."/>
            <person name="Woesten H.A.B."/>
        </authorList>
    </citation>
    <scope>NUCLEOTIDE SEQUENCE [LARGE SCALE GENOMIC DNA]</scope>
    <source>
        <strain evidence="4">H4-8 / FGSC 9210</strain>
    </source>
</reference>
<feature type="transmembrane region" description="Helical" evidence="2">
    <location>
        <begin position="183"/>
        <end position="204"/>
    </location>
</feature>
<proteinExistence type="predicted"/>